<feature type="compositionally biased region" description="Polar residues" evidence="1">
    <location>
        <begin position="210"/>
        <end position="220"/>
    </location>
</feature>
<proteinExistence type="predicted"/>
<feature type="region of interest" description="Disordered" evidence="1">
    <location>
        <begin position="614"/>
        <end position="717"/>
    </location>
</feature>
<feature type="compositionally biased region" description="Polar residues" evidence="1">
    <location>
        <begin position="243"/>
        <end position="283"/>
    </location>
</feature>
<evidence type="ECO:0000256" key="1">
    <source>
        <dbReference type="SAM" id="MobiDB-lite"/>
    </source>
</evidence>
<feature type="compositionally biased region" description="Acidic residues" evidence="1">
    <location>
        <begin position="154"/>
        <end position="179"/>
    </location>
</feature>
<dbReference type="EMBL" id="OZ022405">
    <property type="protein sequence ID" value="CAK9436276.1"/>
    <property type="molecule type" value="Genomic_DNA"/>
</dbReference>
<feature type="compositionally biased region" description="Low complexity" evidence="1">
    <location>
        <begin position="107"/>
        <end position="121"/>
    </location>
</feature>
<feature type="region of interest" description="Disordered" evidence="1">
    <location>
        <begin position="525"/>
        <end position="551"/>
    </location>
</feature>
<feature type="compositionally biased region" description="Basic and acidic residues" evidence="1">
    <location>
        <begin position="620"/>
        <end position="634"/>
    </location>
</feature>
<name>A0ABP0ZEM0_9ASCO</name>
<dbReference type="RefSeq" id="XP_066827772.1">
    <property type="nucleotide sequence ID" value="XM_066976798.1"/>
</dbReference>
<feature type="compositionally biased region" description="Basic and acidic residues" evidence="1">
    <location>
        <begin position="339"/>
        <end position="358"/>
    </location>
</feature>
<evidence type="ECO:0000313" key="2">
    <source>
        <dbReference type="EMBL" id="CAK9436276.1"/>
    </source>
</evidence>
<keyword evidence="3" id="KW-1185">Reference proteome</keyword>
<feature type="compositionally biased region" description="Basic and acidic residues" evidence="1">
    <location>
        <begin position="482"/>
        <end position="491"/>
    </location>
</feature>
<protein>
    <recommendedName>
        <fullName evidence="4">Nitrogen regulatory protein areA GATA-like domain-containing protein</fullName>
    </recommendedName>
</protein>
<reference evidence="2 3" key="1">
    <citation type="submission" date="2024-03" db="EMBL/GenBank/DDBJ databases">
        <authorList>
            <person name="Brejova B."/>
        </authorList>
    </citation>
    <scope>NUCLEOTIDE SEQUENCE [LARGE SCALE GENOMIC DNA]</scope>
    <source>
        <strain evidence="2 3">CBS 14171</strain>
    </source>
</reference>
<gene>
    <name evidence="2" type="ORF">LODBEIA_P08340</name>
</gene>
<feature type="compositionally biased region" description="Polar residues" evidence="1">
    <location>
        <begin position="127"/>
        <end position="141"/>
    </location>
</feature>
<feature type="region of interest" description="Disordered" evidence="1">
    <location>
        <begin position="107"/>
        <end position="389"/>
    </location>
</feature>
<feature type="compositionally biased region" description="Polar residues" evidence="1">
    <location>
        <begin position="529"/>
        <end position="540"/>
    </location>
</feature>
<feature type="region of interest" description="Disordered" evidence="1">
    <location>
        <begin position="420"/>
        <end position="504"/>
    </location>
</feature>
<evidence type="ECO:0008006" key="4">
    <source>
        <dbReference type="Google" id="ProtNLM"/>
    </source>
</evidence>
<organism evidence="2 3">
    <name type="scientific">Lodderomyces beijingensis</name>
    <dbReference type="NCBI Taxonomy" id="1775926"/>
    <lineage>
        <taxon>Eukaryota</taxon>
        <taxon>Fungi</taxon>
        <taxon>Dikarya</taxon>
        <taxon>Ascomycota</taxon>
        <taxon>Saccharomycotina</taxon>
        <taxon>Pichiomycetes</taxon>
        <taxon>Debaryomycetaceae</taxon>
        <taxon>Candida/Lodderomyces clade</taxon>
        <taxon>Lodderomyces</taxon>
    </lineage>
</organism>
<feature type="compositionally biased region" description="Polar residues" evidence="1">
    <location>
        <begin position="494"/>
        <end position="504"/>
    </location>
</feature>
<feature type="compositionally biased region" description="Low complexity" evidence="1">
    <location>
        <begin position="424"/>
        <end position="446"/>
    </location>
</feature>
<evidence type="ECO:0000313" key="3">
    <source>
        <dbReference type="Proteomes" id="UP001497383"/>
    </source>
</evidence>
<feature type="compositionally biased region" description="Low complexity" evidence="1">
    <location>
        <begin position="664"/>
        <end position="682"/>
    </location>
</feature>
<feature type="compositionally biased region" description="Polar residues" evidence="1">
    <location>
        <begin position="650"/>
        <end position="659"/>
    </location>
</feature>
<sequence>MDSITLTFNYENKSEKSLYKLWKLTNDLSYIQCTKISKTERLNNRSWRLLNQRILRSQCAANNNNSTSNKNHKQCMMKNDSVEILQLNDLFKENTIELRPKQSQFISSRPSLFSHSSNLSLHRGRRSSTQTTVDSNCSQTSHDSKNLLAQVYTDEAEENDNDDDDSNNDDSDSDSDLSDISDISEMSESEEGLEAVRSNHLIPHQDGTTRHQPPQTQTKAQPHFKNTCPDSSPKFTKGALDATISSEAQTSPNPSNLKQPQLEQQNSLFSSLSLKDQLNQPSVHDQPKISPSAGDNHYKEKKQEEEEEEKQEDDEGYSSTDISEDDEEVDEDSDEDEHENQHEHEHENKHKLENENKIGKLKVNVNPQSKSWEKNTKEDNESEWMSVSSSSVNSFVASGRSLKTQLSFHKVAPPAVALVSAGPSTSTASAVQPQQQQQPPRSTSSTETIPSLERKKQETTPTLEKPRSLLSGLFLNELGNSESKRLEEKPKLLRSSTTGVTTIDTENKRPSIIFNRKYPSLTDLPRFSLRSNSSVSTPTSLEPVDDHNAPMKKQSSIVGISDINVSKVPKVQSLTDEEHETLSTSLNKLSRSVSQNSLMSLLSKSSISFGRLYTSGKNKIRPDHRDHRDYDSTKRGNSLFGNKKTDTTKQEPPSASSEQLPKHSPSSLTSSSSIMIQSSKSSNTPPSQFGPIPKITTTDTDQYQGPDHQDPNHNLSHNHNLEKEIFKNQDFSKSLKESLIIDNKLGKVAMPDKMLIKNQARELPGIVGEDDIFDDYHSKGW</sequence>
<dbReference type="GeneID" id="92206030"/>
<dbReference type="Proteomes" id="UP001497383">
    <property type="component" value="Chromosome 1"/>
</dbReference>
<feature type="compositionally biased region" description="Acidic residues" evidence="1">
    <location>
        <begin position="305"/>
        <end position="338"/>
    </location>
</feature>
<accession>A0ABP0ZEM0</accession>